<dbReference type="InterPro" id="IPR028082">
    <property type="entry name" value="Peripla_BP_I"/>
</dbReference>
<dbReference type="InterPro" id="IPR046335">
    <property type="entry name" value="LacI/GalR-like_sensor"/>
</dbReference>
<gene>
    <name evidence="5" type="ORF">ABID12_001807</name>
</gene>
<dbReference type="RefSeq" id="WP_106310996.1">
    <property type="nucleotide sequence ID" value="NZ_JBEPLY010000005.1"/>
</dbReference>
<dbReference type="Proteomes" id="UP001549164">
    <property type="component" value="Unassembled WGS sequence"/>
</dbReference>
<protein>
    <submittedName>
        <fullName evidence="5">LacI family transcriptional regulator</fullName>
    </submittedName>
</protein>
<organism evidence="5 6">
    <name type="scientific">Martelella mangrovi</name>
    <dbReference type="NCBI Taxonomy" id="1397477"/>
    <lineage>
        <taxon>Bacteria</taxon>
        <taxon>Pseudomonadati</taxon>
        <taxon>Pseudomonadota</taxon>
        <taxon>Alphaproteobacteria</taxon>
        <taxon>Hyphomicrobiales</taxon>
        <taxon>Aurantimonadaceae</taxon>
        <taxon>Martelella</taxon>
    </lineage>
</organism>
<keyword evidence="3" id="KW-0804">Transcription</keyword>
<dbReference type="Gene3D" id="1.10.260.40">
    <property type="entry name" value="lambda repressor-like DNA-binding domains"/>
    <property type="match status" value="1"/>
</dbReference>
<proteinExistence type="predicted"/>
<evidence type="ECO:0000256" key="1">
    <source>
        <dbReference type="ARBA" id="ARBA00023015"/>
    </source>
</evidence>
<evidence type="ECO:0000313" key="6">
    <source>
        <dbReference type="Proteomes" id="UP001549164"/>
    </source>
</evidence>
<sequence>MREPTTPRAPRAVDVAAAAGVSTATVSRAFNAPEKVAPEVRERVLQAARDLGWFPNAAGAALASRRTMLVGALIPTLDHDVFAAQVNALQARLAAAGVTVLIGCSNYDLDHAAEQVRVMLARGMEALAIVGEEQRPALFKMIDTRAVPYVVMYAHRPNSPHPCIGFDNEAAFHRITRHLLDLGHRRFGVIHQPSTDNDRVLARLEGIRAALATEGLAIRPQHMTEGPSGIEFGRQALRSIFTQGEPPTAIICGNDALAFGALIEARAMGIAVPQTLSITGFDDVPMAAFTDPPLTTMSVDNAAIGRAAADYLLARLQGGELEKPGPLATTLIERQSTGPVA</sequence>
<name>A0ABV2ICA9_9HYPH</name>
<dbReference type="CDD" id="cd01392">
    <property type="entry name" value="HTH_LacI"/>
    <property type="match status" value="1"/>
</dbReference>
<dbReference type="PROSITE" id="PS50932">
    <property type="entry name" value="HTH_LACI_2"/>
    <property type="match status" value="1"/>
</dbReference>
<dbReference type="Gene3D" id="3.40.50.2300">
    <property type="match status" value="2"/>
</dbReference>
<dbReference type="PANTHER" id="PTHR30146">
    <property type="entry name" value="LACI-RELATED TRANSCRIPTIONAL REPRESSOR"/>
    <property type="match status" value="1"/>
</dbReference>
<keyword evidence="6" id="KW-1185">Reference proteome</keyword>
<dbReference type="InterPro" id="IPR000843">
    <property type="entry name" value="HTH_LacI"/>
</dbReference>
<dbReference type="PANTHER" id="PTHR30146:SF138">
    <property type="entry name" value="TRANSCRIPTIONAL REGULATORY PROTEIN"/>
    <property type="match status" value="1"/>
</dbReference>
<evidence type="ECO:0000313" key="5">
    <source>
        <dbReference type="EMBL" id="MET3599867.1"/>
    </source>
</evidence>
<feature type="domain" description="HTH lacI-type" evidence="4">
    <location>
        <begin position="10"/>
        <end position="64"/>
    </location>
</feature>
<dbReference type="CDD" id="cd06273">
    <property type="entry name" value="PBP1_LacI-like"/>
    <property type="match status" value="1"/>
</dbReference>
<evidence type="ECO:0000256" key="2">
    <source>
        <dbReference type="ARBA" id="ARBA00023125"/>
    </source>
</evidence>
<comment type="caution">
    <text evidence="5">The sequence shown here is derived from an EMBL/GenBank/DDBJ whole genome shotgun (WGS) entry which is preliminary data.</text>
</comment>
<dbReference type="Pfam" id="PF00356">
    <property type="entry name" value="LacI"/>
    <property type="match status" value="1"/>
</dbReference>
<keyword evidence="2" id="KW-0238">DNA-binding</keyword>
<keyword evidence="1" id="KW-0805">Transcription regulation</keyword>
<dbReference type="Pfam" id="PF13377">
    <property type="entry name" value="Peripla_BP_3"/>
    <property type="match status" value="1"/>
</dbReference>
<dbReference type="SUPFAM" id="SSF47413">
    <property type="entry name" value="lambda repressor-like DNA-binding domains"/>
    <property type="match status" value="1"/>
</dbReference>
<dbReference type="EMBL" id="JBEPLY010000005">
    <property type="protein sequence ID" value="MET3599867.1"/>
    <property type="molecule type" value="Genomic_DNA"/>
</dbReference>
<dbReference type="SMART" id="SM00354">
    <property type="entry name" value="HTH_LACI"/>
    <property type="match status" value="1"/>
</dbReference>
<evidence type="ECO:0000259" key="4">
    <source>
        <dbReference type="PROSITE" id="PS50932"/>
    </source>
</evidence>
<dbReference type="SUPFAM" id="SSF53822">
    <property type="entry name" value="Periplasmic binding protein-like I"/>
    <property type="match status" value="1"/>
</dbReference>
<dbReference type="InterPro" id="IPR010982">
    <property type="entry name" value="Lambda_DNA-bd_dom_sf"/>
</dbReference>
<evidence type="ECO:0000256" key="3">
    <source>
        <dbReference type="ARBA" id="ARBA00023163"/>
    </source>
</evidence>
<accession>A0ABV2ICA9</accession>
<reference evidence="5 6" key="1">
    <citation type="submission" date="2024-06" db="EMBL/GenBank/DDBJ databases">
        <title>Genomic Encyclopedia of Type Strains, Phase IV (KMG-IV): sequencing the most valuable type-strain genomes for metagenomic binning, comparative biology and taxonomic classification.</title>
        <authorList>
            <person name="Goeker M."/>
        </authorList>
    </citation>
    <scope>NUCLEOTIDE SEQUENCE [LARGE SCALE GENOMIC DNA]</scope>
    <source>
        <strain evidence="5 6">DSM 28102</strain>
    </source>
</reference>